<dbReference type="SUPFAM" id="SSF47413">
    <property type="entry name" value="lambda repressor-like DNA-binding domains"/>
    <property type="match status" value="1"/>
</dbReference>
<keyword evidence="2" id="KW-0805">Transcription regulation</keyword>
<evidence type="ECO:0000256" key="5">
    <source>
        <dbReference type="ARBA" id="ARBA00023163"/>
    </source>
</evidence>
<dbReference type="PANTHER" id="PTHR14057:SF47">
    <property type="entry name" value="HOMEOBOX PROTEIN ONECUT"/>
    <property type="match status" value="1"/>
</dbReference>
<protein>
    <recommendedName>
        <fullName evidence="7">CUT domain-containing protein</fullName>
    </recommendedName>
</protein>
<dbReference type="SMART" id="SM01109">
    <property type="entry name" value="CUT"/>
    <property type="match status" value="1"/>
</dbReference>
<dbReference type="GO" id="GO:0000978">
    <property type="term" value="F:RNA polymerase II cis-regulatory region sequence-specific DNA binding"/>
    <property type="evidence" value="ECO:0007669"/>
    <property type="project" value="TreeGrafter"/>
</dbReference>
<proteinExistence type="predicted"/>
<keyword evidence="5" id="KW-0804">Transcription</keyword>
<sequence length="260" mass="29444">MNHTGDLSVWMNQPISEEDEFNAFSHENDDGMLEITLLNSLEESELTFGSEDAIILNKDNTGTKSEIQNAKNLKQKDFEVQCILDAEGVSDVEMNRDVINTTTIPQQKKDQIKRKMPAKELAANPSLFPCMRQEWYLTPPSDEKDEPCEINTSILAADIRSYLRNANISLDNFAKNYLLRSQGTLSDLLNHPKPWHDLSARGREIYIKMMKFLNAQNLKELVAVLKQANVAVRPGPSIQNIPSDVMELLKSGRVPSDQRI</sequence>
<evidence type="ECO:0000256" key="1">
    <source>
        <dbReference type="ARBA" id="ARBA00004123"/>
    </source>
</evidence>
<dbReference type="Proteomes" id="UP000007875">
    <property type="component" value="Unassembled WGS sequence"/>
</dbReference>
<evidence type="ECO:0000256" key="3">
    <source>
        <dbReference type="ARBA" id="ARBA00023125"/>
    </source>
</evidence>
<keyword evidence="6" id="KW-0539">Nucleus</keyword>
<dbReference type="PANTHER" id="PTHR14057">
    <property type="entry name" value="TRANSCRIPTION FACTOR ONECUT"/>
    <property type="match status" value="1"/>
</dbReference>
<dbReference type="GO" id="GO:0000981">
    <property type="term" value="F:DNA-binding transcription factor activity, RNA polymerase II-specific"/>
    <property type="evidence" value="ECO:0007669"/>
    <property type="project" value="TreeGrafter"/>
</dbReference>
<dbReference type="Ensembl" id="ENSCSAVT00000017096.1">
    <property type="protein sequence ID" value="ENSCSAVP00000016914.1"/>
    <property type="gene ID" value="ENSCSAVG00000009945.1"/>
</dbReference>
<evidence type="ECO:0000313" key="8">
    <source>
        <dbReference type="Ensembl" id="ENSCSAVP00000016914.1"/>
    </source>
</evidence>
<evidence type="ECO:0000313" key="9">
    <source>
        <dbReference type="Proteomes" id="UP000007875"/>
    </source>
</evidence>
<evidence type="ECO:0000259" key="7">
    <source>
        <dbReference type="PROSITE" id="PS51042"/>
    </source>
</evidence>
<comment type="subcellular location">
    <subcellularLocation>
        <location evidence="1">Nucleus</location>
    </subcellularLocation>
</comment>
<dbReference type="GO" id="GO:0005634">
    <property type="term" value="C:nucleus"/>
    <property type="evidence" value="ECO:0007669"/>
    <property type="project" value="UniProtKB-SubCell"/>
</dbReference>
<dbReference type="InterPro" id="IPR010982">
    <property type="entry name" value="Lambda_DNA-bd_dom_sf"/>
</dbReference>
<dbReference type="InterPro" id="IPR003350">
    <property type="entry name" value="CUT_dom"/>
</dbReference>
<dbReference type="AlphaFoldDB" id="H2ZH48"/>
<evidence type="ECO:0000256" key="2">
    <source>
        <dbReference type="ARBA" id="ARBA00023015"/>
    </source>
</evidence>
<reference evidence="9" key="1">
    <citation type="submission" date="2003-08" db="EMBL/GenBank/DDBJ databases">
        <authorList>
            <person name="Birren B."/>
            <person name="Nusbaum C."/>
            <person name="Abebe A."/>
            <person name="Abouelleil A."/>
            <person name="Adekoya E."/>
            <person name="Ait-zahra M."/>
            <person name="Allen N."/>
            <person name="Allen T."/>
            <person name="An P."/>
            <person name="Anderson M."/>
            <person name="Anderson S."/>
            <person name="Arachchi H."/>
            <person name="Armbruster J."/>
            <person name="Bachantsang P."/>
            <person name="Baldwin J."/>
            <person name="Barry A."/>
            <person name="Bayul T."/>
            <person name="Blitshsteyn B."/>
            <person name="Bloom T."/>
            <person name="Blye J."/>
            <person name="Boguslavskiy L."/>
            <person name="Borowsky M."/>
            <person name="Boukhgalter B."/>
            <person name="Brunache A."/>
            <person name="Butler J."/>
            <person name="Calixte N."/>
            <person name="Calvo S."/>
            <person name="Camarata J."/>
            <person name="Campo K."/>
            <person name="Chang J."/>
            <person name="Cheshatsang Y."/>
            <person name="Citroen M."/>
            <person name="Collymore A."/>
            <person name="Considine T."/>
            <person name="Cook A."/>
            <person name="Cooke P."/>
            <person name="Corum B."/>
            <person name="Cuomo C."/>
            <person name="David R."/>
            <person name="Dawoe T."/>
            <person name="Degray S."/>
            <person name="Dodge S."/>
            <person name="Dooley K."/>
            <person name="Dorje P."/>
            <person name="Dorjee K."/>
            <person name="Dorris L."/>
            <person name="Duffey N."/>
            <person name="Dupes A."/>
            <person name="Elkins T."/>
            <person name="Engels R."/>
            <person name="Erickson J."/>
            <person name="Farina A."/>
            <person name="Faro S."/>
            <person name="Ferreira P."/>
            <person name="Fischer H."/>
            <person name="Fitzgerald M."/>
            <person name="Foley K."/>
            <person name="Gage D."/>
            <person name="Galagan J."/>
            <person name="Gearin G."/>
            <person name="Gnerre S."/>
            <person name="Gnirke A."/>
            <person name="Goyette A."/>
            <person name="Graham J."/>
            <person name="Grandbois E."/>
            <person name="Gyaltsen K."/>
            <person name="Hafez N."/>
            <person name="Hagopian D."/>
            <person name="Hagos B."/>
            <person name="Hall J."/>
            <person name="Hatcher B."/>
            <person name="Heller A."/>
            <person name="Higgins H."/>
            <person name="Honan T."/>
            <person name="Horn A."/>
            <person name="Houde N."/>
            <person name="Hughes L."/>
            <person name="Hulme W."/>
            <person name="Husby E."/>
            <person name="Iliev I."/>
            <person name="Jaffe D."/>
            <person name="Jones C."/>
            <person name="Kamal M."/>
            <person name="Kamat A."/>
            <person name="Kamvysselis M."/>
            <person name="Karlsson E."/>
            <person name="Kells C."/>
            <person name="Kieu A."/>
            <person name="Kisner P."/>
            <person name="Kodira C."/>
            <person name="Kulbokas E."/>
            <person name="Labutti K."/>
            <person name="Lama D."/>
            <person name="Landers T."/>
            <person name="Leger J."/>
            <person name="Levine S."/>
            <person name="Lewis D."/>
            <person name="Lewis T."/>
            <person name="Lindblad-toh K."/>
            <person name="Liu X."/>
            <person name="Lokyitsang T."/>
            <person name="Lokyitsang Y."/>
            <person name="Lucien O."/>
            <person name="Lui A."/>
            <person name="Ma L.J."/>
            <person name="Mabbitt R."/>
            <person name="Macdonald J."/>
            <person name="Maclean C."/>
            <person name="Major J."/>
            <person name="Manning J."/>
            <person name="Marabella R."/>
            <person name="Maru K."/>
            <person name="Matthews C."/>
            <person name="Mauceli E."/>
            <person name="Mccarthy M."/>
            <person name="Mcdonough S."/>
            <person name="Mcghee T."/>
            <person name="Meldrim J."/>
            <person name="Meneus L."/>
            <person name="Mesirov J."/>
            <person name="Mihalev A."/>
            <person name="Mihova T."/>
            <person name="Mikkelsen T."/>
            <person name="Mlenga V."/>
            <person name="Moru K."/>
            <person name="Mozes J."/>
            <person name="Mulrain L."/>
            <person name="Munson G."/>
            <person name="Naylor J."/>
            <person name="Newes C."/>
            <person name="Nguyen C."/>
            <person name="Nguyen N."/>
            <person name="Nguyen T."/>
            <person name="Nicol R."/>
            <person name="Nielsen C."/>
            <person name="Nizzari M."/>
            <person name="Norbu C."/>
            <person name="Norbu N."/>
            <person name="O'donnell P."/>
            <person name="Okoawo O."/>
            <person name="O'leary S."/>
            <person name="Omotosho B."/>
            <person name="O'neill K."/>
            <person name="Osman S."/>
            <person name="Parker S."/>
            <person name="Perrin D."/>
            <person name="Phunkhang P."/>
            <person name="Piqani B."/>
            <person name="Purcell S."/>
            <person name="Rachupka T."/>
            <person name="Ramasamy U."/>
            <person name="Rameau R."/>
            <person name="Ray V."/>
            <person name="Raymond C."/>
            <person name="Retta R."/>
            <person name="Richardson S."/>
            <person name="Rise C."/>
            <person name="Rodriguez J."/>
            <person name="Rogers J."/>
            <person name="Rogov P."/>
            <person name="Rutman M."/>
            <person name="Schupbach R."/>
            <person name="Seaman C."/>
            <person name="Settipalli S."/>
            <person name="Sharpe T."/>
            <person name="Sheridan J."/>
            <person name="Sherpa N."/>
            <person name="Shi J."/>
            <person name="Smirnov S."/>
            <person name="Smith C."/>
            <person name="Sougnez C."/>
            <person name="Spencer B."/>
            <person name="Stalker J."/>
            <person name="Stange-thomann N."/>
            <person name="Stavropoulos S."/>
            <person name="Stetson K."/>
            <person name="Stone C."/>
            <person name="Stone S."/>
            <person name="Stubbs M."/>
            <person name="Talamas J."/>
            <person name="Tchuinga P."/>
            <person name="Tenzing P."/>
            <person name="Tesfaye S."/>
            <person name="Theodore J."/>
            <person name="Thoulutsang Y."/>
            <person name="Topham K."/>
            <person name="Towey S."/>
            <person name="Tsamla T."/>
            <person name="Tsomo N."/>
            <person name="Vallee D."/>
            <person name="Vassiliev H."/>
            <person name="Venkataraman V."/>
            <person name="Vinson J."/>
            <person name="Vo A."/>
            <person name="Wade C."/>
            <person name="Wang S."/>
            <person name="Wangchuk T."/>
            <person name="Wangdi T."/>
            <person name="Whittaker C."/>
            <person name="Wilkinson J."/>
            <person name="Wu Y."/>
            <person name="Wyman D."/>
            <person name="Yadav S."/>
            <person name="Yang S."/>
            <person name="Yang X."/>
            <person name="Yeager S."/>
            <person name="Yee E."/>
            <person name="Young G."/>
            <person name="Zainoun J."/>
            <person name="Zembeck L."/>
            <person name="Zimmer A."/>
            <person name="Zody M."/>
            <person name="Lander E."/>
        </authorList>
    </citation>
    <scope>NUCLEOTIDE SEQUENCE [LARGE SCALE GENOMIC DNA]</scope>
</reference>
<name>H2ZH48_CIOSA</name>
<keyword evidence="3" id="KW-0238">DNA-binding</keyword>
<reference evidence="8" key="2">
    <citation type="submission" date="2025-08" db="UniProtKB">
        <authorList>
            <consortium name="Ensembl"/>
        </authorList>
    </citation>
    <scope>IDENTIFICATION</scope>
</reference>
<evidence type="ECO:0000256" key="6">
    <source>
        <dbReference type="ARBA" id="ARBA00023242"/>
    </source>
</evidence>
<dbReference type="PROSITE" id="PS51042">
    <property type="entry name" value="CUT"/>
    <property type="match status" value="1"/>
</dbReference>
<dbReference type="HOGENOM" id="CLU_1071705_0_0_1"/>
<dbReference type="Gene3D" id="1.10.260.40">
    <property type="entry name" value="lambda repressor-like DNA-binding domains"/>
    <property type="match status" value="1"/>
</dbReference>
<dbReference type="InterPro" id="IPR051649">
    <property type="entry name" value="CUT_Homeobox"/>
</dbReference>
<accession>H2ZH48</accession>
<evidence type="ECO:0000256" key="4">
    <source>
        <dbReference type="ARBA" id="ARBA00023155"/>
    </source>
</evidence>
<organism evidence="8 9">
    <name type="scientific">Ciona savignyi</name>
    <name type="common">Pacific transparent sea squirt</name>
    <dbReference type="NCBI Taxonomy" id="51511"/>
    <lineage>
        <taxon>Eukaryota</taxon>
        <taxon>Metazoa</taxon>
        <taxon>Chordata</taxon>
        <taxon>Tunicata</taxon>
        <taxon>Ascidiacea</taxon>
        <taxon>Phlebobranchia</taxon>
        <taxon>Cionidae</taxon>
        <taxon>Ciona</taxon>
    </lineage>
</organism>
<reference evidence="8" key="3">
    <citation type="submission" date="2025-09" db="UniProtKB">
        <authorList>
            <consortium name="Ensembl"/>
        </authorList>
    </citation>
    <scope>IDENTIFICATION</scope>
</reference>
<feature type="domain" description="CUT" evidence="7">
    <location>
        <begin position="141"/>
        <end position="228"/>
    </location>
</feature>
<keyword evidence="9" id="KW-1185">Reference proteome</keyword>
<dbReference type="Pfam" id="PF02376">
    <property type="entry name" value="CUT"/>
    <property type="match status" value="1"/>
</dbReference>
<keyword evidence="4" id="KW-0371">Homeobox</keyword>
<dbReference type="GeneTree" id="ENSGT00940000164868"/>